<reference evidence="1 2" key="1">
    <citation type="submission" date="2021-06" db="EMBL/GenBank/DDBJ databases">
        <authorList>
            <person name="Palmer J.M."/>
        </authorList>
    </citation>
    <scope>NUCLEOTIDE SEQUENCE [LARGE SCALE GENOMIC DNA]</scope>
    <source>
        <strain evidence="1 2">XC_2019</strain>
        <tissue evidence="1">Muscle</tissue>
    </source>
</reference>
<accession>A0ABV0RUM3</accession>
<comment type="caution">
    <text evidence="1">The sequence shown here is derived from an EMBL/GenBank/DDBJ whole genome shotgun (WGS) entry which is preliminary data.</text>
</comment>
<evidence type="ECO:0000313" key="1">
    <source>
        <dbReference type="EMBL" id="MEQ2211386.1"/>
    </source>
</evidence>
<organism evidence="1 2">
    <name type="scientific">Xenoophorus captivus</name>
    <dbReference type="NCBI Taxonomy" id="1517983"/>
    <lineage>
        <taxon>Eukaryota</taxon>
        <taxon>Metazoa</taxon>
        <taxon>Chordata</taxon>
        <taxon>Craniata</taxon>
        <taxon>Vertebrata</taxon>
        <taxon>Euteleostomi</taxon>
        <taxon>Actinopterygii</taxon>
        <taxon>Neopterygii</taxon>
        <taxon>Teleostei</taxon>
        <taxon>Neoteleostei</taxon>
        <taxon>Acanthomorphata</taxon>
        <taxon>Ovalentaria</taxon>
        <taxon>Atherinomorphae</taxon>
        <taxon>Cyprinodontiformes</taxon>
        <taxon>Goodeidae</taxon>
        <taxon>Xenoophorus</taxon>
    </lineage>
</organism>
<keyword evidence="2" id="KW-1185">Reference proteome</keyword>
<proteinExistence type="predicted"/>
<dbReference type="PANTHER" id="PTHR24092:SF46">
    <property type="entry name" value="PHOSPHOLIPID-TRANSPORTING ATPASE ID"/>
    <property type="match status" value="1"/>
</dbReference>
<dbReference type="Proteomes" id="UP001434883">
    <property type="component" value="Unassembled WGS sequence"/>
</dbReference>
<evidence type="ECO:0000313" key="2">
    <source>
        <dbReference type="Proteomes" id="UP001434883"/>
    </source>
</evidence>
<protein>
    <submittedName>
        <fullName evidence="1">Phospholipid-transporting ATPase ID</fullName>
    </submittedName>
</protein>
<gene>
    <name evidence="1" type="primary">ATP8B2_2</name>
    <name evidence="1" type="ORF">XENOCAPTIV_028999</name>
</gene>
<dbReference type="Gene3D" id="3.40.1110.10">
    <property type="entry name" value="Calcium-transporting ATPase, cytoplasmic domain N"/>
    <property type="match status" value="1"/>
</dbReference>
<name>A0ABV0RUM3_9TELE</name>
<dbReference type="EMBL" id="JAHRIN010058897">
    <property type="protein sequence ID" value="MEQ2211386.1"/>
    <property type="molecule type" value="Genomic_DNA"/>
</dbReference>
<dbReference type="InterPro" id="IPR023214">
    <property type="entry name" value="HAD_sf"/>
</dbReference>
<dbReference type="PANTHER" id="PTHR24092">
    <property type="entry name" value="PROBABLE PHOSPHOLIPID-TRANSPORTING ATPASE"/>
    <property type="match status" value="1"/>
</dbReference>
<dbReference type="InterPro" id="IPR023299">
    <property type="entry name" value="ATPase_P-typ_cyto_dom_N"/>
</dbReference>
<dbReference type="Gene3D" id="3.40.50.1000">
    <property type="entry name" value="HAD superfamily/HAD-like"/>
    <property type="match status" value="1"/>
</dbReference>
<dbReference type="Pfam" id="PF13246">
    <property type="entry name" value="Cation_ATPase"/>
    <property type="match status" value="1"/>
</dbReference>
<sequence>MQNSGRTKFKRTSIDRLMNTLVLWRLDFTPFNPLADSDFCFYDEKLLESVKMGDSRTHEFFRLLSLCHTVMSEEKSEGELVYKAQSPDEGALVTAARNFGFVFRSRTPGTITTTEMGRTVTYSLLAILDFNNIRKRMSEYGADGLRTLALAYRELSEDEWETWSESHRCADKATDCREDRLAAAYDKIEQDMMLLGATAIEDKLQEGVPETIALLSLANIKIWVLTGDKQGELYTP</sequence>
<dbReference type="SUPFAM" id="SSF81660">
    <property type="entry name" value="Metal cation-transporting ATPase, ATP-binding domain N"/>
    <property type="match status" value="1"/>
</dbReference>